<dbReference type="Pfam" id="PF00436">
    <property type="entry name" value="SSB"/>
    <property type="match status" value="1"/>
</dbReference>
<dbReference type="SUPFAM" id="SSF50249">
    <property type="entry name" value="Nucleic acid-binding proteins"/>
    <property type="match status" value="1"/>
</dbReference>
<dbReference type="InterPro" id="IPR011344">
    <property type="entry name" value="ssDNA-bd"/>
</dbReference>
<feature type="short sequence motif" description="Important for interaction with partner proteins" evidence="2">
    <location>
        <begin position="145"/>
        <end position="150"/>
    </location>
</feature>
<dbReference type="GO" id="GO:0006260">
    <property type="term" value="P:DNA replication"/>
    <property type="evidence" value="ECO:0007669"/>
    <property type="project" value="UniProtKB-UniRule"/>
</dbReference>
<comment type="function">
    <text evidence="2">Plays an important role in DNA replication, recombination and repair. Binds to ssDNA and to an array of partner proteins to recruit them to their sites of action during DNA metabolism.</text>
</comment>
<protein>
    <recommendedName>
        <fullName evidence="2 3">Single-stranded DNA-binding protein</fullName>
        <shortName evidence="2">SSB</shortName>
    </recommendedName>
</protein>
<proteinExistence type="inferred from homology"/>
<dbReference type="EMBL" id="CP000448">
    <property type="protein sequence ID" value="ABI69827.1"/>
    <property type="molecule type" value="Genomic_DNA"/>
</dbReference>
<dbReference type="AlphaFoldDB" id="Q0ATX7"/>
<dbReference type="PROSITE" id="PS50935">
    <property type="entry name" value="SSB"/>
    <property type="match status" value="1"/>
</dbReference>
<organism evidence="5 6">
    <name type="scientific">Syntrophomonas wolfei subsp. wolfei (strain DSM 2245B / Goettingen)</name>
    <dbReference type="NCBI Taxonomy" id="335541"/>
    <lineage>
        <taxon>Bacteria</taxon>
        <taxon>Bacillati</taxon>
        <taxon>Bacillota</taxon>
        <taxon>Clostridia</taxon>
        <taxon>Eubacteriales</taxon>
        <taxon>Syntrophomonadaceae</taxon>
        <taxon>Syntrophomonas</taxon>
    </lineage>
</organism>
<dbReference type="OrthoDB" id="9809878at2"/>
<comment type="caution">
    <text evidence="2">Lacks conserved residue(s) required for the propagation of feature annotation.</text>
</comment>
<gene>
    <name evidence="5" type="ordered locus">Swol_2539</name>
</gene>
<dbReference type="InterPro" id="IPR000424">
    <property type="entry name" value="Primosome_PriB/ssb"/>
</dbReference>
<evidence type="ECO:0000256" key="4">
    <source>
        <dbReference type="SAM" id="MobiDB-lite"/>
    </source>
</evidence>
<dbReference type="PANTHER" id="PTHR10302:SF27">
    <property type="entry name" value="SINGLE-STRANDED DNA-BINDING PROTEIN"/>
    <property type="match status" value="1"/>
</dbReference>
<evidence type="ECO:0000313" key="6">
    <source>
        <dbReference type="Proteomes" id="UP000001968"/>
    </source>
</evidence>
<dbReference type="GO" id="GO:0009295">
    <property type="term" value="C:nucleoid"/>
    <property type="evidence" value="ECO:0007669"/>
    <property type="project" value="TreeGrafter"/>
</dbReference>
<accession>Q0ATX7</accession>
<evidence type="ECO:0000256" key="3">
    <source>
        <dbReference type="PIRNR" id="PIRNR002070"/>
    </source>
</evidence>
<keyword evidence="2" id="KW-0234">DNA repair</keyword>
<keyword evidence="1 2" id="KW-0238">DNA-binding</keyword>
<keyword evidence="2" id="KW-0235">DNA replication</keyword>
<evidence type="ECO:0000256" key="1">
    <source>
        <dbReference type="ARBA" id="ARBA00023125"/>
    </source>
</evidence>
<evidence type="ECO:0000256" key="2">
    <source>
        <dbReference type="HAMAP-Rule" id="MF_00984"/>
    </source>
</evidence>
<dbReference type="Proteomes" id="UP000001968">
    <property type="component" value="Chromosome"/>
</dbReference>
<reference evidence="6" key="1">
    <citation type="journal article" date="2010" name="Environ. Microbiol.">
        <title>The genome of Syntrophomonas wolfei: new insights into syntrophic metabolism and biohydrogen production.</title>
        <authorList>
            <person name="Sieber J.R."/>
            <person name="Sims D.R."/>
            <person name="Han C."/>
            <person name="Kim E."/>
            <person name="Lykidis A."/>
            <person name="Lapidus A.L."/>
            <person name="McDonnald E."/>
            <person name="Rohlin L."/>
            <person name="Culley D.E."/>
            <person name="Gunsalus R."/>
            <person name="McInerney M.J."/>
        </authorList>
    </citation>
    <scope>NUCLEOTIDE SEQUENCE [LARGE SCALE GENOMIC DNA]</scope>
    <source>
        <strain evidence="6">DSM 2245B / Goettingen</strain>
    </source>
</reference>
<keyword evidence="6" id="KW-1185">Reference proteome</keyword>
<dbReference type="InterPro" id="IPR012340">
    <property type="entry name" value="NA-bd_OB-fold"/>
</dbReference>
<dbReference type="GO" id="GO:0006310">
    <property type="term" value="P:DNA recombination"/>
    <property type="evidence" value="ECO:0007669"/>
    <property type="project" value="UniProtKB-UniRule"/>
</dbReference>
<dbReference type="HOGENOM" id="CLU_078758_6_2_9"/>
<comment type="subunit">
    <text evidence="2">Homotetramer.</text>
</comment>
<keyword evidence="2" id="KW-0227">DNA damage</keyword>
<dbReference type="Gene3D" id="2.40.50.140">
    <property type="entry name" value="Nucleic acid-binding proteins"/>
    <property type="match status" value="1"/>
</dbReference>
<dbReference type="PIRSF" id="PIRSF002070">
    <property type="entry name" value="SSB"/>
    <property type="match status" value="1"/>
</dbReference>
<feature type="compositionally biased region" description="Basic and acidic residues" evidence="4">
    <location>
        <begin position="112"/>
        <end position="124"/>
    </location>
</feature>
<keyword evidence="2" id="KW-0233">DNA recombination</keyword>
<dbReference type="GO" id="GO:0006281">
    <property type="term" value="P:DNA repair"/>
    <property type="evidence" value="ECO:0007669"/>
    <property type="project" value="UniProtKB-UniRule"/>
</dbReference>
<sequence>MLNRVILIGRLTKDPELRYTQNGTAVATFTLAVDRKYKREETDFIPIVVWAKQAENCANYLNKGSLVAIEGRIQVRTYDNQEGQRRWVTEVVAEDVRFMGKPAGSRGSTPDYADKTSKRDFDDNWSDLGREVNMDNIDLVDQHEDEDIPF</sequence>
<dbReference type="HAMAP" id="MF_00984">
    <property type="entry name" value="SSB"/>
    <property type="match status" value="1"/>
</dbReference>
<feature type="region of interest" description="Disordered" evidence="4">
    <location>
        <begin position="100"/>
        <end position="124"/>
    </location>
</feature>
<dbReference type="GO" id="GO:0003697">
    <property type="term" value="F:single-stranded DNA binding"/>
    <property type="evidence" value="ECO:0007669"/>
    <property type="project" value="UniProtKB-UniRule"/>
</dbReference>
<dbReference type="NCBIfam" id="TIGR00621">
    <property type="entry name" value="ssb"/>
    <property type="match status" value="1"/>
</dbReference>
<dbReference type="eggNOG" id="COG0629">
    <property type="taxonomic scope" value="Bacteria"/>
</dbReference>
<name>Q0ATX7_SYNWW</name>
<dbReference type="CDD" id="cd04496">
    <property type="entry name" value="SSB_OBF"/>
    <property type="match status" value="1"/>
</dbReference>
<dbReference type="KEGG" id="swo:Swol_2539"/>
<evidence type="ECO:0000313" key="5">
    <source>
        <dbReference type="EMBL" id="ABI69827.1"/>
    </source>
</evidence>
<dbReference type="RefSeq" id="WP_011641907.1">
    <property type="nucleotide sequence ID" value="NC_008346.1"/>
</dbReference>
<dbReference type="PANTHER" id="PTHR10302">
    <property type="entry name" value="SINGLE-STRANDED DNA-BINDING PROTEIN"/>
    <property type="match status" value="1"/>
</dbReference>
<dbReference type="STRING" id="335541.Swol_2539"/>